<dbReference type="GO" id="GO:0071555">
    <property type="term" value="P:cell wall organization"/>
    <property type="evidence" value="ECO:0007669"/>
    <property type="project" value="UniProtKB-KW"/>
</dbReference>
<evidence type="ECO:0000256" key="6">
    <source>
        <dbReference type="ARBA" id="ARBA00023316"/>
    </source>
</evidence>
<dbReference type="GO" id="GO:0000287">
    <property type="term" value="F:magnesium ion binding"/>
    <property type="evidence" value="ECO:0007669"/>
    <property type="project" value="UniProtKB-UniRule"/>
</dbReference>
<keyword evidence="7" id="KW-0547">Nucleotide-binding</keyword>
<comment type="PTM">
    <text evidence="7">Carboxylation is probably crucial for Mg(2+) binding and, consequently, for the gamma-phosphate positioning of ATP.</text>
</comment>
<dbReference type="UniPathway" id="UPA00219"/>
<dbReference type="NCBIfam" id="TIGR01085">
    <property type="entry name" value="murE"/>
    <property type="match status" value="1"/>
</dbReference>
<comment type="cofactor">
    <cofactor evidence="7">
        <name>Mg(2+)</name>
        <dbReference type="ChEBI" id="CHEBI:18420"/>
    </cofactor>
</comment>
<dbReference type="EC" id="6.3.2.7" evidence="7"/>
<dbReference type="InterPro" id="IPR004101">
    <property type="entry name" value="Mur_ligase_C"/>
</dbReference>
<dbReference type="GO" id="GO:0005737">
    <property type="term" value="C:cytoplasm"/>
    <property type="evidence" value="ECO:0007669"/>
    <property type="project" value="UniProtKB-SubCell"/>
</dbReference>
<dbReference type="GO" id="GO:0005524">
    <property type="term" value="F:ATP binding"/>
    <property type="evidence" value="ECO:0007669"/>
    <property type="project" value="UniProtKB-UniRule"/>
</dbReference>
<comment type="function">
    <text evidence="7">Catalyzes the addition of L-lysine to the nucleotide precursor UDP-N-acetylmuramoyl-L-alanyl-D-glutamate (UMAG) in the biosynthesis of bacterial cell-wall peptidoglycan.</text>
</comment>
<feature type="domain" description="Mur ligase C-terminal" evidence="10">
    <location>
        <begin position="380"/>
        <end position="507"/>
    </location>
</feature>
<evidence type="ECO:0000313" key="13">
    <source>
        <dbReference type="Proteomes" id="UP000031202"/>
    </source>
</evidence>
<keyword evidence="7" id="KW-0067">ATP-binding</keyword>
<dbReference type="PANTHER" id="PTHR23135:SF4">
    <property type="entry name" value="UDP-N-ACETYLMURAMOYL-L-ALANYL-D-GLUTAMATE--2,6-DIAMINOPIMELATE LIGASE MURE HOMOLOG, CHLOROPLASTIC"/>
    <property type="match status" value="1"/>
</dbReference>
<keyword evidence="2 7" id="KW-0132">Cell division</keyword>
<feature type="domain" description="Mur ligase N-terminal catalytic" evidence="9">
    <location>
        <begin position="66"/>
        <end position="144"/>
    </location>
</feature>
<evidence type="ECO:0000256" key="3">
    <source>
        <dbReference type="ARBA" id="ARBA00022960"/>
    </source>
</evidence>
<dbReference type="InterPro" id="IPR036615">
    <property type="entry name" value="Mur_ligase_C_dom_sf"/>
</dbReference>
<sequence>MLTAGFALFCYRRRVSIEQSSPSVPSEAGMGVAQPAANRPQNVVARSLADIADQVGASLVAGNAFVTGIALSAASTQPGDLFFAQPGARTHGARYLADAVEAGAVAVLTDAAGADIIDATTGLSALPRIVVDGHPRRVLGGLAAWFYDQPARALKTIGITGTQGKTSTTYLVDAARQSRHTGVIGSMGTRIDGVAVPSTLTTPEAPQMHALLALMRERGVEVVSSEVSSHAITMGRVEGLRFDVGIFLNLGHDHRDFHGTQEAYLLAKRQLLTPAMSCVALVNVDDRAGRRLHADADLNTQSFSVTGRDAHWRAVDIDLRLDGSSFTVIGPDGQTERFTTPLVGEFNVSNILAAVAALDIVGHPLSASVVGIANFAGVEGRVQFVPVDAEFQVVIDAGHKPEAINALLRAMRPLTPGRIITVIGSNGNRDAHKRPLMGRFSAMASDIVIVTDDNPADEDPATIRRAVVAGTRGSRAEVFDVGGRAEAIHKAVELAREGDLIAIVGKGDERHQIMRDGVIVPHSDPDEVEWALRQRARS</sequence>
<evidence type="ECO:0000256" key="2">
    <source>
        <dbReference type="ARBA" id="ARBA00022618"/>
    </source>
</evidence>
<comment type="caution">
    <text evidence="7">Lacks conserved residue(s) required for the propagation of feature annotation.</text>
</comment>
<comment type="subcellular location">
    <subcellularLocation>
        <location evidence="7 8">Cytoplasm</location>
    </subcellularLocation>
</comment>
<dbReference type="HAMAP" id="MF_00208">
    <property type="entry name" value="MurE"/>
    <property type="match status" value="1"/>
</dbReference>
<name>A0A0B4DT89_9MICO</name>
<evidence type="ECO:0000256" key="8">
    <source>
        <dbReference type="RuleBase" id="RU004135"/>
    </source>
</evidence>
<keyword evidence="5 7" id="KW-0131">Cell cycle</keyword>
<dbReference type="Pfam" id="PF01225">
    <property type="entry name" value="Mur_ligase"/>
    <property type="match status" value="1"/>
</dbReference>
<dbReference type="InterPro" id="IPR036565">
    <property type="entry name" value="Mur-like_cat_sf"/>
</dbReference>
<feature type="binding site" evidence="7">
    <location>
        <begin position="161"/>
        <end position="167"/>
    </location>
    <ligand>
        <name>ATP</name>
        <dbReference type="ChEBI" id="CHEBI:30616"/>
    </ligand>
</feature>
<evidence type="ECO:0000256" key="7">
    <source>
        <dbReference type="HAMAP-Rule" id="MF_00208"/>
    </source>
</evidence>
<reference evidence="12 13" key="1">
    <citation type="submission" date="2014-12" db="EMBL/GenBank/DDBJ databases">
        <title>Genome sequencing of Microbacterium hominis TPW29.</title>
        <authorList>
            <person name="Tan P.W."/>
            <person name="Chan K.-G."/>
        </authorList>
    </citation>
    <scope>NUCLEOTIDE SEQUENCE [LARGE SCALE GENOMIC DNA]</scope>
    <source>
        <strain evidence="12 13">TPW29</strain>
    </source>
</reference>
<feature type="domain" description="Mur ligase central" evidence="11">
    <location>
        <begin position="159"/>
        <end position="357"/>
    </location>
</feature>
<dbReference type="AlphaFoldDB" id="A0A0B4DT89"/>
<comment type="caution">
    <text evidence="12">The sequence shown here is derived from an EMBL/GenBank/DDBJ whole genome shotgun (WGS) entry which is preliminary data.</text>
</comment>
<dbReference type="GO" id="GO:0008360">
    <property type="term" value="P:regulation of cell shape"/>
    <property type="evidence" value="ECO:0007669"/>
    <property type="project" value="UniProtKB-KW"/>
</dbReference>
<dbReference type="SUPFAM" id="SSF53244">
    <property type="entry name" value="MurD-like peptide ligases, peptide-binding domain"/>
    <property type="match status" value="1"/>
</dbReference>
<dbReference type="InterPro" id="IPR005761">
    <property type="entry name" value="UDP-N-AcMur-Glu-dNH2Pim_ligase"/>
</dbReference>
<feature type="binding site" evidence="7">
    <location>
        <begin position="201"/>
        <end position="202"/>
    </location>
    <ligand>
        <name>UDP-N-acetyl-alpha-D-muramoyl-L-alanyl-D-glutamate</name>
        <dbReference type="ChEBI" id="CHEBI:83900"/>
    </ligand>
</feature>
<dbReference type="EMBL" id="JWSZ01000012">
    <property type="protein sequence ID" value="KIC57473.1"/>
    <property type="molecule type" value="Genomic_DNA"/>
</dbReference>
<dbReference type="Pfam" id="PF02875">
    <property type="entry name" value="Mur_ligase_C"/>
    <property type="match status" value="1"/>
</dbReference>
<proteinExistence type="inferred from homology"/>
<keyword evidence="7" id="KW-0436">Ligase</keyword>
<feature type="binding site" evidence="7">
    <location>
        <position position="228"/>
    </location>
    <ligand>
        <name>UDP-N-acetyl-alpha-D-muramoyl-L-alanyl-D-glutamate</name>
        <dbReference type="ChEBI" id="CHEBI:83900"/>
    </ligand>
</feature>
<feature type="binding site" evidence="7">
    <location>
        <position position="71"/>
    </location>
    <ligand>
        <name>UDP-N-acetyl-alpha-D-muramoyl-L-alanyl-D-glutamate</name>
        <dbReference type="ChEBI" id="CHEBI:83900"/>
    </ligand>
</feature>
<keyword evidence="7" id="KW-0460">Magnesium</keyword>
<dbReference type="SUPFAM" id="SSF63418">
    <property type="entry name" value="MurE/MurF N-terminal domain"/>
    <property type="match status" value="1"/>
</dbReference>
<dbReference type="Gene3D" id="3.90.190.20">
    <property type="entry name" value="Mur ligase, C-terminal domain"/>
    <property type="match status" value="1"/>
</dbReference>
<keyword evidence="4 7" id="KW-0573">Peptidoglycan synthesis</keyword>
<accession>A0A0B4DT89</accession>
<evidence type="ECO:0000256" key="1">
    <source>
        <dbReference type="ARBA" id="ARBA00005898"/>
    </source>
</evidence>
<evidence type="ECO:0000256" key="4">
    <source>
        <dbReference type="ARBA" id="ARBA00022984"/>
    </source>
</evidence>
<dbReference type="GO" id="GO:0047482">
    <property type="term" value="F:UDP-N-acetylmuramoyl-L-alanyl-D-glutamate-L-lysine ligase activity"/>
    <property type="evidence" value="ECO:0007669"/>
    <property type="project" value="UniProtKB-UniRule"/>
</dbReference>
<dbReference type="NCBIfam" id="NF001126">
    <property type="entry name" value="PRK00139.1-4"/>
    <property type="match status" value="1"/>
</dbReference>
<dbReference type="Gene3D" id="3.40.1390.10">
    <property type="entry name" value="MurE/MurF, N-terminal domain"/>
    <property type="match status" value="1"/>
</dbReference>
<dbReference type="InterPro" id="IPR000713">
    <property type="entry name" value="Mur_ligase_N"/>
</dbReference>
<keyword evidence="3 7" id="KW-0133">Cell shape</keyword>
<keyword evidence="6 7" id="KW-0961">Cell wall biogenesis/degradation</keyword>
<dbReference type="InterPro" id="IPR013221">
    <property type="entry name" value="Mur_ligase_cen"/>
</dbReference>
<feature type="modified residue" description="N6-carboxylysine" evidence="7">
    <location>
        <position position="268"/>
    </location>
</feature>
<evidence type="ECO:0000259" key="11">
    <source>
        <dbReference type="Pfam" id="PF08245"/>
    </source>
</evidence>
<comment type="pathway">
    <text evidence="7 8">Cell wall biogenesis; peptidoglycan biosynthesis.</text>
</comment>
<protein>
    <recommendedName>
        <fullName evidence="7">UDP-N-acetylmuramoyl-L-alanyl-D-glutamate--L-lysine ligase</fullName>
        <ecNumber evidence="7">6.3.2.7</ecNumber>
    </recommendedName>
    <alternativeName>
        <fullName evidence="7">L-lysine-adding enzyme</fullName>
    </alternativeName>
    <alternativeName>
        <fullName evidence="7">UDP-MurNAc-L-Ala-D-Glu:L-Lys ligase</fullName>
    </alternativeName>
    <alternativeName>
        <fullName evidence="7">UDP-MurNAc-tripeptide synthetase</fullName>
    </alternativeName>
    <alternativeName>
        <fullName evidence="7">UDP-N-acetylmuramyl-tripeptide synthetase</fullName>
    </alternativeName>
</protein>
<dbReference type="GO" id="GO:0009252">
    <property type="term" value="P:peptidoglycan biosynthetic process"/>
    <property type="evidence" value="ECO:0007669"/>
    <property type="project" value="UniProtKB-UniRule"/>
</dbReference>
<evidence type="ECO:0000256" key="5">
    <source>
        <dbReference type="ARBA" id="ARBA00023306"/>
    </source>
</evidence>
<evidence type="ECO:0000313" key="12">
    <source>
        <dbReference type="EMBL" id="KIC57473.1"/>
    </source>
</evidence>
<feature type="binding site" evidence="7">
    <location>
        <position position="236"/>
    </location>
    <ligand>
        <name>UDP-N-acetyl-alpha-D-muramoyl-L-alanyl-D-glutamate</name>
        <dbReference type="ChEBI" id="CHEBI:83900"/>
    </ligand>
</feature>
<dbReference type="Pfam" id="PF08245">
    <property type="entry name" value="Mur_ligase_M"/>
    <property type="match status" value="1"/>
</dbReference>
<dbReference type="SUPFAM" id="SSF53623">
    <property type="entry name" value="MurD-like peptide ligases, catalytic domain"/>
    <property type="match status" value="1"/>
</dbReference>
<dbReference type="Gene3D" id="3.40.1190.10">
    <property type="entry name" value="Mur-like, catalytic domain"/>
    <property type="match status" value="1"/>
</dbReference>
<evidence type="ECO:0000259" key="9">
    <source>
        <dbReference type="Pfam" id="PF01225"/>
    </source>
</evidence>
<dbReference type="GO" id="GO:0051301">
    <property type="term" value="P:cell division"/>
    <property type="evidence" value="ECO:0007669"/>
    <property type="project" value="UniProtKB-KW"/>
</dbReference>
<dbReference type="InterPro" id="IPR035911">
    <property type="entry name" value="MurE/MurF_N"/>
</dbReference>
<feature type="short sequence motif" description="L-lysine recognition motif" evidence="7">
    <location>
        <begin position="453"/>
        <end position="456"/>
    </location>
</feature>
<dbReference type="Proteomes" id="UP000031202">
    <property type="component" value="Unassembled WGS sequence"/>
</dbReference>
<comment type="similarity">
    <text evidence="1 7">Belongs to the MurCDEF family. MurE subfamily.</text>
</comment>
<keyword evidence="7" id="KW-0963">Cytoplasm</keyword>
<dbReference type="PANTHER" id="PTHR23135">
    <property type="entry name" value="MUR LIGASE FAMILY MEMBER"/>
    <property type="match status" value="1"/>
</dbReference>
<organism evidence="12 13">
    <name type="scientific">Microbacterium hominis</name>
    <dbReference type="NCBI Taxonomy" id="162426"/>
    <lineage>
        <taxon>Bacteria</taxon>
        <taxon>Bacillati</taxon>
        <taxon>Actinomycetota</taxon>
        <taxon>Actinomycetes</taxon>
        <taxon>Micrococcales</taxon>
        <taxon>Microbacteriaceae</taxon>
        <taxon>Microbacterium</taxon>
    </lineage>
</organism>
<evidence type="ECO:0000259" key="10">
    <source>
        <dbReference type="Pfam" id="PF02875"/>
    </source>
</evidence>
<gene>
    <name evidence="7" type="primary">murE</name>
    <name evidence="12" type="ORF">RM52_10705</name>
</gene>
<comment type="catalytic activity">
    <reaction evidence="7">
        <text>UDP-N-acetyl-alpha-D-muramoyl-L-alanyl-D-glutamate + L-lysine + ATP = UDP-N-acetyl-alpha-D-muramoyl-L-alanyl-gamma-D-glutamyl-L-lysine + ADP + phosphate + H(+)</text>
        <dbReference type="Rhea" id="RHEA:17969"/>
        <dbReference type="ChEBI" id="CHEBI:15378"/>
        <dbReference type="ChEBI" id="CHEBI:30616"/>
        <dbReference type="ChEBI" id="CHEBI:32551"/>
        <dbReference type="ChEBI" id="CHEBI:43474"/>
        <dbReference type="ChEBI" id="CHEBI:83900"/>
        <dbReference type="ChEBI" id="CHEBI:83903"/>
        <dbReference type="ChEBI" id="CHEBI:456216"/>
        <dbReference type="EC" id="6.3.2.7"/>
    </reaction>
</comment>